<keyword evidence="6" id="KW-1185">Reference proteome</keyword>
<evidence type="ECO:0000256" key="2">
    <source>
        <dbReference type="SAM" id="MobiDB-lite"/>
    </source>
</evidence>
<dbReference type="InterPro" id="IPR011050">
    <property type="entry name" value="Pectin_lyase_fold/virulence"/>
</dbReference>
<dbReference type="EMBL" id="JAAKYA010000053">
    <property type="protein sequence ID" value="NGO39529.1"/>
    <property type="molecule type" value="Genomic_DNA"/>
</dbReference>
<dbReference type="InterPro" id="IPR034641">
    <property type="entry name" value="RGL11"/>
</dbReference>
<name>A0A6M1RPS8_9BACT</name>
<dbReference type="PANTHER" id="PTHR43118">
    <property type="entry name" value="RHAMNOGALACTURONAN LYASE (EUROFUNG)"/>
    <property type="match status" value="1"/>
</dbReference>
<dbReference type="Proteomes" id="UP000477311">
    <property type="component" value="Unassembled WGS sequence"/>
</dbReference>
<dbReference type="PANTHER" id="PTHR43118:SF1">
    <property type="entry name" value="RHAMNOGALACTURONAN LYASE (EUROFUNG)"/>
    <property type="match status" value="1"/>
</dbReference>
<dbReference type="NCBIfam" id="TIGR02601">
    <property type="entry name" value="autotrns_rpt"/>
    <property type="match status" value="3"/>
</dbReference>
<evidence type="ECO:0000256" key="1">
    <source>
        <dbReference type="ARBA" id="ARBA00022729"/>
    </source>
</evidence>
<dbReference type="InterPro" id="IPR013425">
    <property type="entry name" value="Autotrns_rpt"/>
</dbReference>
<dbReference type="InterPro" id="IPR013783">
    <property type="entry name" value="Ig-like_fold"/>
</dbReference>
<dbReference type="InterPro" id="IPR028994">
    <property type="entry name" value="Integrin_alpha_N"/>
</dbReference>
<sequence>MATCGDASKRKLNDPPGAVQWLTGPAPSETPQPVTCKPTDHPRRQAVWAGLTLPPNPQMCPRPQSMAVPEMANSGDCVSAPQDPNWAAERSGKLMETRRPTATGRLRGRGHSGALMIMALLWLGAASAPAQRQMECLGRGMVALRRSSSEVWVGWRWLGQDPPGIAFNLYRVTGGVTNRLNSQPLQQTTDYVDRPPTFAVPHLYFIRPVLDGQEVEDRWAHPLGRSSCTLPANPPVPTDAQGRLAPYLSIPLDVPPGGVTPDGVEYTYSPNDVSPGDLDGDGEYELVVKWDPSNSKDNSQSGYTGNVFLDAYRWDGTRLWRIDLGRNIRAGAHYTQFMVYDLDGDGRAEVACKTAPGTRDGLGQWVLMPGDNPLADYRNSSGYILSGPEYLTIFDGRTGAALWTTNYLPPRGSVSAWGDSYGNRVDRFLACVAYLDGVRPSLVMCRGYYTRTVLVAWDWRDGRLTHRWTFDSNLGWSSYAGQGNHNLSVADVDGDGRDEIVYGACTIDHDGRGLYTTGLGHGDAMHVSDMDPDRPGLEVWQVHETPSAAGGGSFRDARTGALIWGIEGPGDTGRGLASPIDGRYRGYQFWSSVSPGVLDLSGQPISANRPSINFAVWWDADVLRELHDSAGSDGTAAKLDKWTGNGVQRLVSFYSVDGGALNINGTKANPCLSGDLLGDWREEILLRSADNSRLMLFFSTVPATNRFRTFLHDPQYRLALAWQNVAYNQPPHPGFYVGPGMDEPPLYPTSPADLAWAGVPNAVWGPGQPGWILNNVWTQTVTSTYAEGQSVLFDLRGSAQPRVQLAGELRPSSVTVFAPVDFEFAGGTLAGSMSLYKAGTGTLTLKNTNTFTGPTEISEGGLVVEGLLTASPVRVRPGVWLNSRLGGTGVIGGGATLERSCVLDPGRGPAQIGLLTISNQLVLRGARLWFDLSAQPPDAPGAHDRVRVFGTVVLEGTNRVTLRWTEGSPPPGVYPLIEWQGALSGSVARVVLEDPPRPDLWLTVLSNTLAVVVPEGPTEGGRLLVWAGVSTNWDTGLTPAWVAEGQPTLFRTGDSVRFDNTGARAPSVNLVGVLEPSLVTVDADVNYEFVGSGSLAGSNRLVKSGPGTLTLATTNTFSGGILLSNGVLALRGSTPGTLTANQWAPGTGPVSFHGGILQLYGYGLRDDTRGYGAFTNQLIVPAGQQGTLRTGPRQTLASRVLGGGTLHLFVDYVRGEVTGDWTNFSGTLQVHATTNTSTSSTYDDFRVGTVAGFPRARVHLGPGVAMYSRAPADSVIPVGMLSADEGALMLAGGGSGLGAQNAVTWCVGGTDASGTNRATIRGNTSLIKEGTGIWVLTGSNDYSGTTVVSAGRLVISGDQRGATGAVTVAVGASLGGAGVVGGTTRVSGTLHPGGAEPVTLTFARDLILENTAVTVLKLAAPDHDQIVVEGTCTLNGRLQVLSIRPEPLTAGQSFTLIRAGNLQGAFQEFELPELEEGLAWRTERLALDGTLRIVRTTPPRLEPPERTTGGWILRAGDGTPGWPVRLRRTPDLTRPLSEWEVIAETRFDANGQAVFALEVSTNVPAVFYRLEVP</sequence>
<dbReference type="InterPro" id="IPR041624">
    <property type="entry name" value="RGI_lyase"/>
</dbReference>
<proteinExistence type="predicted"/>
<dbReference type="Pfam" id="PF21348">
    <property type="entry name" value="RGL11_C"/>
    <property type="match status" value="1"/>
</dbReference>
<comment type="caution">
    <text evidence="5">The sequence shown here is derived from an EMBL/GenBank/DDBJ whole genome shotgun (WGS) entry which is preliminary data.</text>
</comment>
<dbReference type="Pfam" id="PF12951">
    <property type="entry name" value="PATR"/>
    <property type="match status" value="3"/>
</dbReference>
<dbReference type="SUPFAM" id="SSF51126">
    <property type="entry name" value="Pectin lyase-like"/>
    <property type="match status" value="2"/>
</dbReference>
<keyword evidence="1" id="KW-0732">Signal</keyword>
<feature type="region of interest" description="Disordered" evidence="2">
    <location>
        <begin position="1"/>
        <end position="40"/>
    </location>
</feature>
<protein>
    <submittedName>
        <fullName evidence="5">Uncharacterized protein</fullName>
    </submittedName>
</protein>
<organism evidence="5 6">
    <name type="scientific">Limisphaera ngatamarikiensis</name>
    <dbReference type="NCBI Taxonomy" id="1324935"/>
    <lineage>
        <taxon>Bacteria</taxon>
        <taxon>Pseudomonadati</taxon>
        <taxon>Verrucomicrobiota</taxon>
        <taxon>Verrucomicrobiia</taxon>
        <taxon>Limisphaerales</taxon>
        <taxon>Limisphaeraceae</taxon>
        <taxon>Limisphaera</taxon>
    </lineage>
</organism>
<reference evidence="5 6" key="1">
    <citation type="submission" date="2020-02" db="EMBL/GenBank/DDBJ databases">
        <title>Draft genome sequence of Limisphaera ngatamarikiensis NGM72.4T, a thermophilic Verrucomicrobia grouped in subdivision 3.</title>
        <authorList>
            <person name="Carere C.R."/>
            <person name="Steen J."/>
            <person name="Hugenholtz P."/>
            <person name="Stott M.B."/>
        </authorList>
    </citation>
    <scope>NUCLEOTIDE SEQUENCE [LARGE SCALE GENOMIC DNA]</scope>
    <source>
        <strain evidence="5 6">NGM72.4</strain>
    </source>
</reference>
<dbReference type="InterPro" id="IPR049366">
    <property type="entry name" value="RGL11_C"/>
</dbReference>
<feature type="domain" description="Rhamnogalacturonan lyase family 11 C-terminal" evidence="4">
    <location>
        <begin position="247"/>
        <end position="745"/>
    </location>
</feature>
<evidence type="ECO:0000259" key="4">
    <source>
        <dbReference type="Pfam" id="PF21348"/>
    </source>
</evidence>
<gene>
    <name evidence="5" type="ORF">G4L39_08990</name>
</gene>
<dbReference type="Pfam" id="PF18370">
    <property type="entry name" value="RGI_lyase"/>
    <property type="match status" value="1"/>
</dbReference>
<evidence type="ECO:0000313" key="5">
    <source>
        <dbReference type="EMBL" id="NGO39529.1"/>
    </source>
</evidence>
<dbReference type="SUPFAM" id="SSF69318">
    <property type="entry name" value="Integrin alpha N-terminal domain"/>
    <property type="match status" value="1"/>
</dbReference>
<accession>A0A6M1RPS8</accession>
<dbReference type="Gene3D" id="2.60.40.10">
    <property type="entry name" value="Immunoglobulins"/>
    <property type="match status" value="1"/>
</dbReference>
<feature type="domain" description="Rhamnogalacturonan I lyase beta-sheet" evidence="3">
    <location>
        <begin position="132"/>
        <end position="216"/>
    </location>
</feature>
<evidence type="ECO:0000313" key="6">
    <source>
        <dbReference type="Proteomes" id="UP000477311"/>
    </source>
</evidence>
<dbReference type="CDD" id="cd10318">
    <property type="entry name" value="RGL11"/>
    <property type="match status" value="1"/>
</dbReference>
<evidence type="ECO:0000259" key="3">
    <source>
        <dbReference type="Pfam" id="PF18370"/>
    </source>
</evidence>